<organism evidence="1 2">
    <name type="scientific">Azospirillum thermophilum</name>
    <dbReference type="NCBI Taxonomy" id="2202148"/>
    <lineage>
        <taxon>Bacteria</taxon>
        <taxon>Pseudomonadati</taxon>
        <taxon>Pseudomonadota</taxon>
        <taxon>Alphaproteobacteria</taxon>
        <taxon>Rhodospirillales</taxon>
        <taxon>Azospirillaceae</taxon>
        <taxon>Azospirillum</taxon>
    </lineage>
</organism>
<dbReference type="OrthoDB" id="9861434at2"/>
<evidence type="ECO:0000313" key="2">
    <source>
        <dbReference type="Proteomes" id="UP000245629"/>
    </source>
</evidence>
<dbReference type="RefSeq" id="WP_109326744.1">
    <property type="nucleotide sequence ID" value="NZ_CP029353.1"/>
</dbReference>
<gene>
    <name evidence="1" type="ORF">DEW08_10110</name>
</gene>
<reference evidence="2" key="1">
    <citation type="submission" date="2018-05" db="EMBL/GenBank/DDBJ databases">
        <title>Azospirillum thermophila sp. nov., a novel isolated from hot spring.</title>
        <authorList>
            <person name="Zhao Z."/>
        </authorList>
    </citation>
    <scope>NUCLEOTIDE SEQUENCE [LARGE SCALE GENOMIC DNA]</scope>
    <source>
        <strain evidence="2">CFH 70021</strain>
    </source>
</reference>
<evidence type="ECO:0000313" key="1">
    <source>
        <dbReference type="EMBL" id="AWK86546.1"/>
    </source>
</evidence>
<protein>
    <submittedName>
        <fullName evidence="1">Uncharacterized protein</fullName>
    </submittedName>
</protein>
<proteinExistence type="predicted"/>
<name>A0A2S2CPZ0_9PROT</name>
<accession>A0A2S2CPZ0</accession>
<keyword evidence="2" id="KW-1185">Reference proteome</keyword>
<dbReference type="AlphaFoldDB" id="A0A2S2CPZ0"/>
<dbReference type="KEGG" id="azz:DEW08_10110"/>
<dbReference type="EMBL" id="CP029353">
    <property type="protein sequence ID" value="AWK86546.1"/>
    <property type="molecule type" value="Genomic_DNA"/>
</dbReference>
<sequence length="252" mass="27868">MSADERAWQQRIDTAKRGAAELRKANDPVFKANAEYQESLKKLDQSKPFISAEDYKTTLDAITQTRDAAIERANKAAESMTTEEKAVWRTEVAYSALRLELANAKVAAEALSMGDMTVLDTKALERTVDFLTNFAKQAKIIPTSLDDLAQRAGVSLNELQAGFRAIEAETLKLQALKRSKDLGIETEETKRLAAATLDGADAYAKVSREIEVERQLRALGLDAKDKDLASTREEIRLKLEAVEASREYAKAA</sequence>
<dbReference type="Proteomes" id="UP000245629">
    <property type="component" value="Chromosome 2"/>
</dbReference>